<protein>
    <submittedName>
        <fullName evidence="1">Uncharacterized protein</fullName>
    </submittedName>
</protein>
<dbReference type="Proteomes" id="UP000091857">
    <property type="component" value="Chromosome 13"/>
</dbReference>
<comment type="caution">
    <text evidence="1">The sequence shown here is derived from an EMBL/GenBank/DDBJ whole genome shotgun (WGS) entry which is preliminary data.</text>
</comment>
<gene>
    <name evidence="1" type="ORF">MANES_13G083516v8</name>
</gene>
<organism evidence="1 2">
    <name type="scientific">Manihot esculenta</name>
    <name type="common">Cassava</name>
    <name type="synonym">Jatropha manihot</name>
    <dbReference type="NCBI Taxonomy" id="3983"/>
    <lineage>
        <taxon>Eukaryota</taxon>
        <taxon>Viridiplantae</taxon>
        <taxon>Streptophyta</taxon>
        <taxon>Embryophyta</taxon>
        <taxon>Tracheophyta</taxon>
        <taxon>Spermatophyta</taxon>
        <taxon>Magnoliopsida</taxon>
        <taxon>eudicotyledons</taxon>
        <taxon>Gunneridae</taxon>
        <taxon>Pentapetalae</taxon>
        <taxon>rosids</taxon>
        <taxon>fabids</taxon>
        <taxon>Malpighiales</taxon>
        <taxon>Euphorbiaceae</taxon>
        <taxon>Crotonoideae</taxon>
        <taxon>Manihoteae</taxon>
        <taxon>Manihot</taxon>
    </lineage>
</organism>
<keyword evidence="2" id="KW-1185">Reference proteome</keyword>
<sequence>MVRIAELEEQVKMLQELTEKNIKELKDFKEEVRKNSQNANEAGSSNESGSKTENRVPQSASVDNRGQLSNQKENQPIPAQDKGSLGTLPNPFYYHEMTQMLPKIELVTFEGKEPRAWLNKCVKYFEIYHITGYGTGGKEHTCEEFERGICNRFGNEGLDDIVEGFTKLRQENILNAELGESYFPSGFIGGLKDEIRLIMKHVSLAQAVEIARLHEQLLDKNRSKRSASSFKPLKPQIPAKQPK</sequence>
<name>A0ACB7GKF7_MANES</name>
<evidence type="ECO:0000313" key="2">
    <source>
        <dbReference type="Proteomes" id="UP000091857"/>
    </source>
</evidence>
<proteinExistence type="predicted"/>
<accession>A0ACB7GKF7</accession>
<reference evidence="2" key="1">
    <citation type="journal article" date="2016" name="Nat. Biotechnol.">
        <title>Sequencing wild and cultivated cassava and related species reveals extensive interspecific hybridization and genetic diversity.</title>
        <authorList>
            <person name="Bredeson J.V."/>
            <person name="Lyons J.B."/>
            <person name="Prochnik S.E."/>
            <person name="Wu G.A."/>
            <person name="Ha C.M."/>
            <person name="Edsinger-Gonzales E."/>
            <person name="Grimwood J."/>
            <person name="Schmutz J."/>
            <person name="Rabbi I.Y."/>
            <person name="Egesi C."/>
            <person name="Nauluvula P."/>
            <person name="Lebot V."/>
            <person name="Ndunguru J."/>
            <person name="Mkamilo G."/>
            <person name="Bart R.S."/>
            <person name="Setter T.L."/>
            <person name="Gleadow R.M."/>
            <person name="Kulakow P."/>
            <person name="Ferguson M.E."/>
            <person name="Rounsley S."/>
            <person name="Rokhsar D.S."/>
        </authorList>
    </citation>
    <scope>NUCLEOTIDE SEQUENCE [LARGE SCALE GENOMIC DNA]</scope>
    <source>
        <strain evidence="2">cv. AM560-2</strain>
    </source>
</reference>
<evidence type="ECO:0000313" key="1">
    <source>
        <dbReference type="EMBL" id="KAG8640798.1"/>
    </source>
</evidence>
<dbReference type="EMBL" id="CM004399">
    <property type="protein sequence ID" value="KAG8640798.1"/>
    <property type="molecule type" value="Genomic_DNA"/>
</dbReference>